<dbReference type="Proteomes" id="UP000235145">
    <property type="component" value="Unassembled WGS sequence"/>
</dbReference>
<dbReference type="InterPro" id="IPR025532">
    <property type="entry name" value="G6P_1-epimerase"/>
</dbReference>
<feature type="active site" evidence="6">
    <location>
        <position position="270"/>
    </location>
</feature>
<dbReference type="EC" id="5.1.3.15" evidence="3 5"/>
<keyword evidence="7" id="KW-0732">Signal</keyword>
<proteinExistence type="inferred from homology"/>
<dbReference type="Gene3D" id="2.70.98.10">
    <property type="match status" value="1"/>
</dbReference>
<comment type="caution">
    <text evidence="8">The sequence shown here is derived from an EMBL/GenBank/DDBJ whole genome shotgun (WGS) entry which is preliminary data.</text>
</comment>
<evidence type="ECO:0000256" key="6">
    <source>
        <dbReference type="PIRSR" id="PIRSR016020-1"/>
    </source>
</evidence>
<protein>
    <recommendedName>
        <fullName evidence="3 5">glucose-6-phosphate 1-epimerase</fullName>
        <ecNumber evidence="3 5">5.1.3.15</ecNumber>
    </recommendedName>
</protein>
<accession>A0A9R1X1A1</accession>
<feature type="active site" evidence="6">
    <location>
        <position position="184"/>
    </location>
</feature>
<evidence type="ECO:0000313" key="8">
    <source>
        <dbReference type="EMBL" id="KAJ0194589.1"/>
    </source>
</evidence>
<dbReference type="PANTHER" id="PTHR11122:SF13">
    <property type="entry name" value="GLUCOSE-6-PHOSPHATE 1-EPIMERASE"/>
    <property type="match status" value="1"/>
</dbReference>
<name>A0A9R1X1A1_LACSA</name>
<keyword evidence="4 5" id="KW-0413">Isomerase</keyword>
<dbReference type="EMBL" id="NBSK02000008">
    <property type="protein sequence ID" value="KAJ0194589.1"/>
    <property type="molecule type" value="Genomic_DNA"/>
</dbReference>
<evidence type="ECO:0000256" key="1">
    <source>
        <dbReference type="ARBA" id="ARBA00001096"/>
    </source>
</evidence>
<keyword evidence="9" id="KW-1185">Reference proteome</keyword>
<dbReference type="GO" id="GO:0005737">
    <property type="term" value="C:cytoplasm"/>
    <property type="evidence" value="ECO:0000318"/>
    <property type="project" value="GO_Central"/>
</dbReference>
<evidence type="ECO:0000256" key="3">
    <source>
        <dbReference type="ARBA" id="ARBA00012083"/>
    </source>
</evidence>
<comment type="similarity">
    <text evidence="2 5">Belongs to the glucose-6-phosphate 1-epimerase family.</text>
</comment>
<dbReference type="CDD" id="cd09020">
    <property type="entry name" value="D-hex-6-P-epi_like"/>
    <property type="match status" value="1"/>
</dbReference>
<gene>
    <name evidence="8" type="ORF">LSAT_V11C800416510</name>
</gene>
<dbReference type="PIRSF" id="PIRSF016020">
    <property type="entry name" value="PHexose_mutarotase"/>
    <property type="match status" value="1"/>
</dbReference>
<organism evidence="8 9">
    <name type="scientific">Lactuca sativa</name>
    <name type="common">Garden lettuce</name>
    <dbReference type="NCBI Taxonomy" id="4236"/>
    <lineage>
        <taxon>Eukaryota</taxon>
        <taxon>Viridiplantae</taxon>
        <taxon>Streptophyta</taxon>
        <taxon>Embryophyta</taxon>
        <taxon>Tracheophyta</taxon>
        <taxon>Spermatophyta</taxon>
        <taxon>Magnoliopsida</taxon>
        <taxon>eudicotyledons</taxon>
        <taxon>Gunneridae</taxon>
        <taxon>Pentapetalae</taxon>
        <taxon>asterids</taxon>
        <taxon>campanulids</taxon>
        <taxon>Asterales</taxon>
        <taxon>Asteraceae</taxon>
        <taxon>Cichorioideae</taxon>
        <taxon>Cichorieae</taxon>
        <taxon>Lactucinae</taxon>
        <taxon>Lactuca</taxon>
    </lineage>
</organism>
<dbReference type="Pfam" id="PF01263">
    <property type="entry name" value="Aldose_epim"/>
    <property type="match status" value="1"/>
</dbReference>
<sequence>MISYLLYVTISIVLWVQLQPTLASVEITKGINGLDKLVLRQTHGSTVDVYLYGAHVTSWKNDQGKELLFLSSKATFSPPKAIRGGIPIIFPQFSNIGPLKSHGFARNRVWTKENNSRPLQSKPINEVFVDLLLKSTEDDLKIWPNRFEYRLRITLGLKGELTMTSRIKNTNTDKKPFNFTFAYHNYFAVSNISEVRVEGLGKLDYLDNTKNRTKFKDTRDIITINSETDRIYLGTPKKLAILDNKKKQREKSKTVDDLGPDDYKSMVAVEASAIGKPVILNPGQEWKASQNLSDVAVTVGLEVQV</sequence>
<dbReference type="InterPro" id="IPR014718">
    <property type="entry name" value="GH-type_carb-bd"/>
</dbReference>
<dbReference type="PANTHER" id="PTHR11122">
    <property type="entry name" value="APOSPORY-ASSOCIATED PROTEIN C-RELATED"/>
    <property type="match status" value="1"/>
</dbReference>
<evidence type="ECO:0000256" key="4">
    <source>
        <dbReference type="ARBA" id="ARBA00023235"/>
    </source>
</evidence>
<dbReference type="InterPro" id="IPR008183">
    <property type="entry name" value="Aldose_1/G6P_1-epimerase"/>
</dbReference>
<evidence type="ECO:0000313" key="9">
    <source>
        <dbReference type="Proteomes" id="UP000235145"/>
    </source>
</evidence>
<feature type="chain" id="PRO_5040341498" description="glucose-6-phosphate 1-epimerase" evidence="7">
    <location>
        <begin position="24"/>
        <end position="305"/>
    </location>
</feature>
<reference evidence="8 9" key="1">
    <citation type="journal article" date="2017" name="Nat. Commun.">
        <title>Genome assembly with in vitro proximity ligation data and whole-genome triplication in lettuce.</title>
        <authorList>
            <person name="Reyes-Chin-Wo S."/>
            <person name="Wang Z."/>
            <person name="Yang X."/>
            <person name="Kozik A."/>
            <person name="Arikit S."/>
            <person name="Song C."/>
            <person name="Xia L."/>
            <person name="Froenicke L."/>
            <person name="Lavelle D.O."/>
            <person name="Truco M.J."/>
            <person name="Xia R."/>
            <person name="Zhu S."/>
            <person name="Xu C."/>
            <person name="Xu H."/>
            <person name="Xu X."/>
            <person name="Cox K."/>
            <person name="Korf I."/>
            <person name="Meyers B.C."/>
            <person name="Michelmore R.W."/>
        </authorList>
    </citation>
    <scope>NUCLEOTIDE SEQUENCE [LARGE SCALE GENOMIC DNA]</scope>
    <source>
        <strain evidence="9">cv. Salinas</strain>
        <tissue evidence="8">Seedlings</tissue>
    </source>
</reference>
<dbReference type="GO" id="GO:0047938">
    <property type="term" value="F:glucose-6-phosphate 1-epimerase activity"/>
    <property type="evidence" value="ECO:0000318"/>
    <property type="project" value="GO_Central"/>
</dbReference>
<evidence type="ECO:0000256" key="5">
    <source>
        <dbReference type="PIRNR" id="PIRNR016020"/>
    </source>
</evidence>
<dbReference type="GO" id="GO:0030246">
    <property type="term" value="F:carbohydrate binding"/>
    <property type="evidence" value="ECO:0007669"/>
    <property type="project" value="UniProtKB-UniRule"/>
</dbReference>
<dbReference type="AlphaFoldDB" id="A0A9R1X1A1"/>
<evidence type="ECO:0000256" key="7">
    <source>
        <dbReference type="SAM" id="SignalP"/>
    </source>
</evidence>
<dbReference type="SUPFAM" id="SSF74650">
    <property type="entry name" value="Galactose mutarotase-like"/>
    <property type="match status" value="1"/>
</dbReference>
<feature type="signal peptide" evidence="7">
    <location>
        <begin position="1"/>
        <end position="23"/>
    </location>
</feature>
<comment type="catalytic activity">
    <reaction evidence="1">
        <text>alpha-D-glucose 6-phosphate = beta-D-glucose 6-phosphate</text>
        <dbReference type="Rhea" id="RHEA:16249"/>
        <dbReference type="ChEBI" id="CHEBI:58225"/>
        <dbReference type="ChEBI" id="CHEBI:58247"/>
        <dbReference type="EC" id="5.1.3.15"/>
    </reaction>
</comment>
<evidence type="ECO:0000256" key="2">
    <source>
        <dbReference type="ARBA" id="ARBA00005866"/>
    </source>
</evidence>
<dbReference type="InterPro" id="IPR011013">
    <property type="entry name" value="Gal_mutarotase_sf_dom"/>
</dbReference>
<dbReference type="GO" id="GO:0005975">
    <property type="term" value="P:carbohydrate metabolic process"/>
    <property type="evidence" value="ECO:0007669"/>
    <property type="project" value="InterPro"/>
</dbReference>